<keyword evidence="1" id="KW-0812">Transmembrane</keyword>
<feature type="domain" description="Heparan-alpha-glucosaminide N-acetyltransferase catalytic" evidence="2">
    <location>
        <begin position="25"/>
        <end position="245"/>
    </location>
</feature>
<keyword evidence="4" id="KW-1185">Reference proteome</keyword>
<feature type="transmembrane region" description="Helical" evidence="1">
    <location>
        <begin position="124"/>
        <end position="143"/>
    </location>
</feature>
<keyword evidence="1" id="KW-1133">Transmembrane helix</keyword>
<dbReference type="KEGG" id="lch:Lcho_1837"/>
<dbReference type="HOGENOM" id="CLU_067755_0_1_4"/>
<dbReference type="Proteomes" id="UP000001693">
    <property type="component" value="Chromosome"/>
</dbReference>
<dbReference type="eggNOG" id="COG3503">
    <property type="taxonomic scope" value="Bacteria"/>
</dbReference>
<feature type="transmembrane region" description="Helical" evidence="1">
    <location>
        <begin position="190"/>
        <end position="211"/>
    </location>
</feature>
<feature type="transmembrane region" description="Helical" evidence="1">
    <location>
        <begin position="35"/>
        <end position="56"/>
    </location>
</feature>
<dbReference type="OrthoDB" id="9807591at2"/>
<evidence type="ECO:0000259" key="2">
    <source>
        <dbReference type="Pfam" id="PF07786"/>
    </source>
</evidence>
<protein>
    <recommendedName>
        <fullName evidence="2">Heparan-alpha-glucosaminide N-acetyltransferase catalytic domain-containing protein</fullName>
    </recommendedName>
</protein>
<sequence length="258" mass="29631">MAPIRLRYRSGMNRAPEPSAATVHRLDRLDALRGVAMLWMTVFHAVFDLNHFGLIGRQNFYIDPFWTVQRLCIVSLFLLCAGCAQAVAHTQDVTWPRFWRRWSRVAGCAALVSLSSWWMFPNSWISFGVLHALALMVLMARGLAGRPAWLLWALALLCLALPQLWSHAWFDSRWTNWIGLVTHKPRTEDYVPLLPWFGVLCIGLAGGRWLLAQRPGWLRGDLPAVLRPVAVLGRWSLSYYMLHQPVLIGLCMAWLMWR</sequence>
<reference evidence="3 4" key="1">
    <citation type="submission" date="2008-03" db="EMBL/GenBank/DDBJ databases">
        <title>Complete sequence of Leptothrix cholodnii SP-6.</title>
        <authorList>
            <consortium name="US DOE Joint Genome Institute"/>
            <person name="Copeland A."/>
            <person name="Lucas S."/>
            <person name="Lapidus A."/>
            <person name="Glavina del Rio T."/>
            <person name="Dalin E."/>
            <person name="Tice H."/>
            <person name="Bruce D."/>
            <person name="Goodwin L."/>
            <person name="Pitluck S."/>
            <person name="Chertkov O."/>
            <person name="Brettin T."/>
            <person name="Detter J.C."/>
            <person name="Han C."/>
            <person name="Kuske C.R."/>
            <person name="Schmutz J."/>
            <person name="Larimer F."/>
            <person name="Land M."/>
            <person name="Hauser L."/>
            <person name="Kyrpides N."/>
            <person name="Lykidis A."/>
            <person name="Emerson D."/>
            <person name="Richardson P."/>
        </authorList>
    </citation>
    <scope>NUCLEOTIDE SEQUENCE [LARGE SCALE GENOMIC DNA]</scope>
    <source>
        <strain evidence="4">ATCC 51168 / LMG 8142 / SP-6</strain>
    </source>
</reference>
<evidence type="ECO:0000313" key="4">
    <source>
        <dbReference type="Proteomes" id="UP000001693"/>
    </source>
</evidence>
<dbReference type="AlphaFoldDB" id="B1XZX7"/>
<dbReference type="InterPro" id="IPR012429">
    <property type="entry name" value="HGSNAT_cat"/>
</dbReference>
<gene>
    <name evidence="3" type="ordered locus">Lcho_1837</name>
</gene>
<organism evidence="3 4">
    <name type="scientific">Leptothrix cholodnii (strain ATCC 51168 / LMG 8142 / SP-6)</name>
    <name type="common">Leptothrix discophora (strain SP-6)</name>
    <dbReference type="NCBI Taxonomy" id="395495"/>
    <lineage>
        <taxon>Bacteria</taxon>
        <taxon>Pseudomonadati</taxon>
        <taxon>Pseudomonadota</taxon>
        <taxon>Betaproteobacteria</taxon>
        <taxon>Burkholderiales</taxon>
        <taxon>Sphaerotilaceae</taxon>
        <taxon>Leptothrix</taxon>
    </lineage>
</organism>
<feature type="transmembrane region" description="Helical" evidence="1">
    <location>
        <begin position="68"/>
        <end position="90"/>
    </location>
</feature>
<feature type="transmembrane region" description="Helical" evidence="1">
    <location>
        <begin position="237"/>
        <end position="257"/>
    </location>
</feature>
<keyword evidence="1" id="KW-0472">Membrane</keyword>
<proteinExistence type="predicted"/>
<feature type="transmembrane region" description="Helical" evidence="1">
    <location>
        <begin position="150"/>
        <end position="170"/>
    </location>
</feature>
<accession>B1XZX7</accession>
<dbReference type="EMBL" id="CP001013">
    <property type="protein sequence ID" value="ACB34104.1"/>
    <property type="molecule type" value="Genomic_DNA"/>
</dbReference>
<name>B1XZX7_LEPCP</name>
<feature type="transmembrane region" description="Helical" evidence="1">
    <location>
        <begin position="102"/>
        <end position="118"/>
    </location>
</feature>
<dbReference type="STRING" id="395495.Lcho_1837"/>
<evidence type="ECO:0000256" key="1">
    <source>
        <dbReference type="SAM" id="Phobius"/>
    </source>
</evidence>
<dbReference type="Pfam" id="PF07786">
    <property type="entry name" value="HGSNAT_cat"/>
    <property type="match status" value="1"/>
</dbReference>
<evidence type="ECO:0000313" key="3">
    <source>
        <dbReference type="EMBL" id="ACB34104.1"/>
    </source>
</evidence>